<keyword evidence="11 15" id="KW-1133">Transmembrane helix</keyword>
<dbReference type="Gene3D" id="3.30.565.10">
    <property type="entry name" value="Histidine kinase-like ATPase, C-terminal domain"/>
    <property type="match status" value="1"/>
</dbReference>
<dbReference type="CDD" id="cd06225">
    <property type="entry name" value="HAMP"/>
    <property type="match status" value="1"/>
</dbReference>
<feature type="transmembrane region" description="Helical" evidence="15">
    <location>
        <begin position="296"/>
        <end position="318"/>
    </location>
</feature>
<evidence type="ECO:0000313" key="19">
    <source>
        <dbReference type="Proteomes" id="UP001239909"/>
    </source>
</evidence>
<dbReference type="PROSITE" id="PS50885">
    <property type="entry name" value="HAMP"/>
    <property type="match status" value="1"/>
</dbReference>
<dbReference type="InterPro" id="IPR003660">
    <property type="entry name" value="HAMP_dom"/>
</dbReference>
<dbReference type="Pfam" id="PF00672">
    <property type="entry name" value="HAMP"/>
    <property type="match status" value="1"/>
</dbReference>
<dbReference type="Pfam" id="PF19312">
    <property type="entry name" value="NtrY_N"/>
    <property type="match status" value="1"/>
</dbReference>
<name>A0ABQ6LJW6_9RHOB</name>
<evidence type="ECO:0000256" key="14">
    <source>
        <dbReference type="SAM" id="MobiDB-lite"/>
    </source>
</evidence>
<dbReference type="InterPro" id="IPR013767">
    <property type="entry name" value="PAS_fold"/>
</dbReference>
<feature type="transmembrane region" description="Helical" evidence="15">
    <location>
        <begin position="58"/>
        <end position="84"/>
    </location>
</feature>
<keyword evidence="9 18" id="KW-0418">Kinase</keyword>
<dbReference type="PIRSF" id="PIRSF037532">
    <property type="entry name" value="STHK_NtrY"/>
    <property type="match status" value="1"/>
</dbReference>
<evidence type="ECO:0000256" key="3">
    <source>
        <dbReference type="ARBA" id="ARBA00012438"/>
    </source>
</evidence>
<evidence type="ECO:0000259" key="16">
    <source>
        <dbReference type="PROSITE" id="PS50109"/>
    </source>
</evidence>
<dbReference type="SMART" id="SM00387">
    <property type="entry name" value="HATPase_c"/>
    <property type="match status" value="1"/>
</dbReference>
<evidence type="ECO:0000256" key="1">
    <source>
        <dbReference type="ARBA" id="ARBA00000085"/>
    </source>
</evidence>
<feature type="region of interest" description="Disordered" evidence="14">
    <location>
        <begin position="708"/>
        <end position="754"/>
    </location>
</feature>
<feature type="domain" description="Histidine kinase" evidence="16">
    <location>
        <begin position="509"/>
        <end position="732"/>
    </location>
</feature>
<dbReference type="Gene3D" id="1.10.287.130">
    <property type="match status" value="1"/>
</dbReference>
<feature type="transmembrane region" description="Helical" evidence="15">
    <location>
        <begin position="96"/>
        <end position="119"/>
    </location>
</feature>
<dbReference type="InterPro" id="IPR003661">
    <property type="entry name" value="HisK_dim/P_dom"/>
</dbReference>
<proteinExistence type="predicted"/>
<evidence type="ECO:0000256" key="4">
    <source>
        <dbReference type="ARBA" id="ARBA00022475"/>
    </source>
</evidence>
<comment type="caution">
    <text evidence="18">The sequence shown here is derived from an EMBL/GenBank/DDBJ whole genome shotgun (WGS) entry which is preliminary data.</text>
</comment>
<evidence type="ECO:0000256" key="7">
    <source>
        <dbReference type="ARBA" id="ARBA00022692"/>
    </source>
</evidence>
<evidence type="ECO:0000256" key="8">
    <source>
        <dbReference type="ARBA" id="ARBA00022741"/>
    </source>
</evidence>
<dbReference type="Proteomes" id="UP001239909">
    <property type="component" value="Unassembled WGS sequence"/>
</dbReference>
<evidence type="ECO:0000256" key="9">
    <source>
        <dbReference type="ARBA" id="ARBA00022777"/>
    </source>
</evidence>
<organism evidence="18 19">
    <name type="scientific">Paralimibaculum aggregatum</name>
    <dbReference type="NCBI Taxonomy" id="3036245"/>
    <lineage>
        <taxon>Bacteria</taxon>
        <taxon>Pseudomonadati</taxon>
        <taxon>Pseudomonadota</taxon>
        <taxon>Alphaproteobacteria</taxon>
        <taxon>Rhodobacterales</taxon>
        <taxon>Paracoccaceae</taxon>
        <taxon>Paralimibaculum</taxon>
    </lineage>
</organism>
<evidence type="ECO:0000256" key="6">
    <source>
        <dbReference type="ARBA" id="ARBA00022679"/>
    </source>
</evidence>
<dbReference type="InterPro" id="IPR004358">
    <property type="entry name" value="Sig_transdc_His_kin-like_C"/>
</dbReference>
<dbReference type="Gene3D" id="6.10.340.10">
    <property type="match status" value="1"/>
</dbReference>
<dbReference type="SMART" id="SM00304">
    <property type="entry name" value="HAMP"/>
    <property type="match status" value="1"/>
</dbReference>
<evidence type="ECO:0000256" key="10">
    <source>
        <dbReference type="ARBA" id="ARBA00022840"/>
    </source>
</evidence>
<dbReference type="PRINTS" id="PR00344">
    <property type="entry name" value="BCTRLSENSOR"/>
</dbReference>
<dbReference type="InterPro" id="IPR000014">
    <property type="entry name" value="PAS"/>
</dbReference>
<feature type="compositionally biased region" description="Basic and acidic residues" evidence="14">
    <location>
        <begin position="733"/>
        <end position="746"/>
    </location>
</feature>
<comment type="subcellular location">
    <subcellularLocation>
        <location evidence="2">Cell membrane</location>
        <topology evidence="2">Multi-pass membrane protein</topology>
    </subcellularLocation>
</comment>
<dbReference type="PANTHER" id="PTHR42878:SF7">
    <property type="entry name" value="SENSOR HISTIDINE KINASE GLRK"/>
    <property type="match status" value="1"/>
</dbReference>
<dbReference type="RefSeq" id="WP_285672344.1">
    <property type="nucleotide sequence ID" value="NZ_BSYI01000021.1"/>
</dbReference>
<evidence type="ECO:0000256" key="13">
    <source>
        <dbReference type="ARBA" id="ARBA00023136"/>
    </source>
</evidence>
<keyword evidence="13 15" id="KW-0472">Membrane</keyword>
<dbReference type="SUPFAM" id="SSF47384">
    <property type="entry name" value="Homodimeric domain of signal transducing histidine kinase"/>
    <property type="match status" value="1"/>
</dbReference>
<feature type="domain" description="HAMP" evidence="17">
    <location>
        <begin position="319"/>
        <end position="372"/>
    </location>
</feature>
<dbReference type="InterPro" id="IPR045671">
    <property type="entry name" value="NtrY-like_N"/>
</dbReference>
<dbReference type="Pfam" id="PF02518">
    <property type="entry name" value="HATPase_c"/>
    <property type="match status" value="1"/>
</dbReference>
<evidence type="ECO:0000256" key="5">
    <source>
        <dbReference type="ARBA" id="ARBA00022553"/>
    </source>
</evidence>
<dbReference type="InterPro" id="IPR003594">
    <property type="entry name" value="HATPase_dom"/>
</dbReference>
<evidence type="ECO:0000256" key="11">
    <source>
        <dbReference type="ARBA" id="ARBA00022989"/>
    </source>
</evidence>
<evidence type="ECO:0000313" key="18">
    <source>
        <dbReference type="EMBL" id="GMG83552.1"/>
    </source>
</evidence>
<keyword evidence="6" id="KW-0808">Transferase</keyword>
<reference evidence="18 19" key="1">
    <citation type="submission" date="2023-04" db="EMBL/GenBank/DDBJ databases">
        <title>Marinoamorphus aggregata gen. nov., sp. Nov., isolate from tissue of brittle star Ophioplocus japonicus.</title>
        <authorList>
            <person name="Kawano K."/>
            <person name="Sawayama S."/>
            <person name="Nakagawa S."/>
        </authorList>
    </citation>
    <scope>NUCLEOTIDE SEQUENCE [LARGE SCALE GENOMIC DNA]</scope>
    <source>
        <strain evidence="18 19">NKW23</strain>
    </source>
</reference>
<evidence type="ECO:0000259" key="17">
    <source>
        <dbReference type="PROSITE" id="PS50885"/>
    </source>
</evidence>
<dbReference type="InterPro" id="IPR017232">
    <property type="entry name" value="NtrY"/>
</dbReference>
<dbReference type="InterPro" id="IPR036890">
    <property type="entry name" value="HATPase_C_sf"/>
</dbReference>
<dbReference type="InterPro" id="IPR050351">
    <property type="entry name" value="BphY/WalK/GraS-like"/>
</dbReference>
<feature type="transmembrane region" description="Helical" evidence="15">
    <location>
        <begin position="28"/>
        <end position="46"/>
    </location>
</feature>
<keyword evidence="4" id="KW-1003">Cell membrane</keyword>
<dbReference type="InterPro" id="IPR036097">
    <property type="entry name" value="HisK_dim/P_sf"/>
</dbReference>
<dbReference type="EC" id="2.7.13.3" evidence="3"/>
<evidence type="ECO:0000256" key="2">
    <source>
        <dbReference type="ARBA" id="ARBA00004651"/>
    </source>
</evidence>
<dbReference type="EMBL" id="BSYI01000021">
    <property type="protein sequence ID" value="GMG83552.1"/>
    <property type="molecule type" value="Genomic_DNA"/>
</dbReference>
<keyword evidence="5" id="KW-0597">Phosphoprotein</keyword>
<dbReference type="InterPro" id="IPR005467">
    <property type="entry name" value="His_kinase_dom"/>
</dbReference>
<protein>
    <recommendedName>
        <fullName evidence="3">histidine kinase</fullName>
        <ecNumber evidence="3">2.7.13.3</ecNumber>
    </recommendedName>
</protein>
<dbReference type="CDD" id="cd00082">
    <property type="entry name" value="HisKA"/>
    <property type="match status" value="1"/>
</dbReference>
<keyword evidence="8" id="KW-0547">Nucleotide-binding</keyword>
<comment type="catalytic activity">
    <reaction evidence="1">
        <text>ATP + protein L-histidine = ADP + protein N-phospho-L-histidine.</text>
        <dbReference type="EC" id="2.7.13.3"/>
    </reaction>
</comment>
<dbReference type="SUPFAM" id="SSF55785">
    <property type="entry name" value="PYP-like sensor domain (PAS domain)"/>
    <property type="match status" value="1"/>
</dbReference>
<dbReference type="InterPro" id="IPR035965">
    <property type="entry name" value="PAS-like_dom_sf"/>
</dbReference>
<gene>
    <name evidence="18" type="ORF">LNKW23_27650</name>
</gene>
<keyword evidence="12" id="KW-0902">Two-component regulatory system</keyword>
<evidence type="ECO:0000256" key="15">
    <source>
        <dbReference type="SAM" id="Phobius"/>
    </source>
</evidence>
<dbReference type="CDD" id="cd00130">
    <property type="entry name" value="PAS"/>
    <property type="match status" value="1"/>
</dbReference>
<accession>A0ABQ6LJW6</accession>
<dbReference type="PROSITE" id="PS50109">
    <property type="entry name" value="HIS_KIN"/>
    <property type="match status" value="1"/>
</dbReference>
<dbReference type="SMART" id="SM00388">
    <property type="entry name" value="HisKA"/>
    <property type="match status" value="1"/>
</dbReference>
<keyword evidence="7 15" id="KW-0812">Transmembrane</keyword>
<keyword evidence="19" id="KW-1185">Reference proteome</keyword>
<dbReference type="SUPFAM" id="SSF55874">
    <property type="entry name" value="ATPase domain of HSP90 chaperone/DNA topoisomerase II/histidine kinase"/>
    <property type="match status" value="1"/>
</dbReference>
<dbReference type="Pfam" id="PF00512">
    <property type="entry name" value="HisKA"/>
    <property type="match status" value="1"/>
</dbReference>
<dbReference type="GO" id="GO:0016301">
    <property type="term" value="F:kinase activity"/>
    <property type="evidence" value="ECO:0007669"/>
    <property type="project" value="UniProtKB-KW"/>
</dbReference>
<dbReference type="Pfam" id="PF00989">
    <property type="entry name" value="PAS"/>
    <property type="match status" value="1"/>
</dbReference>
<dbReference type="PANTHER" id="PTHR42878">
    <property type="entry name" value="TWO-COMPONENT HISTIDINE KINASE"/>
    <property type="match status" value="1"/>
</dbReference>
<evidence type="ECO:0000256" key="12">
    <source>
        <dbReference type="ARBA" id="ARBA00023012"/>
    </source>
</evidence>
<sequence length="754" mass="81569">MSEARAEASAEQGGDWPWLPQWLRRQGVIALVVLGPILATVTAWALGEDRLGPGYVRLVLLVDLCYILALMALIALRVGSLVLARRRRRVGSQLHLRLTLVFALVALVPAVIVAIFATLSVNLGIETWFSDRVGSVVRNALATAEAYEREHRTNLQGDVLAMATDLNRAGAQGIAADRLGDIVRQQALIRELSEAFVFNSQKEILARGEYSYLFGFEAPTPAQLDRARSGEAVVVADADNNEMRALVALSAYDDAFLYVTQQVQGDVLRLLDDSRATVALYEQLDTDRDSLLFDFALIYIGFAGLVIVAAILLGLWFAERLAKPVGRLAGAAERIGAGDLDARVKEERGSDEIALLSRAFNRMADQVRDQRDALVAAHHETERRRQFSEAVLAGVSAGVIGIDGAGRIDLANAAATEMLSLEGSEVRGQPVEAVAPGFAETVARAPAAVGGIARGEVRQMVDGQPREFLARCAPRAPGRPEEGLVLTFEDITALASAQRMAAWGDVARRIAHEIKNPLTPIQLSADRLRRKYVGLLGEEGPKFERYIEVITRQTADIRRMVDEFSRFARMPEPHLAEEDLGQLLRDMVLLQQEGRSDIGYALALPDGPLPLLCDRGMITQCLTNLLQNAADALDARREGEPGAPPGRIAVAVARGRRNYRVTVSDNGIGLPKAERDRLTDPYVTTRASGTGLGLAIVTKIMEHHGGELTLGDATGEDGLDGARASLRLPRPAADQDAHDAAEDTPHPLDAAPAS</sequence>
<dbReference type="Gene3D" id="3.30.450.20">
    <property type="entry name" value="PAS domain"/>
    <property type="match status" value="1"/>
</dbReference>
<dbReference type="SUPFAM" id="SSF158472">
    <property type="entry name" value="HAMP domain-like"/>
    <property type="match status" value="1"/>
</dbReference>
<feature type="compositionally biased region" description="Low complexity" evidence="14">
    <location>
        <begin position="722"/>
        <end position="732"/>
    </location>
</feature>
<keyword evidence="10" id="KW-0067">ATP-binding</keyword>